<dbReference type="EMBL" id="CP144916">
    <property type="protein sequence ID" value="WWC42168.1"/>
    <property type="molecule type" value="Genomic_DNA"/>
</dbReference>
<dbReference type="GeneID" id="93112883"/>
<keyword evidence="2" id="KW-1185">Reference proteome</keyword>
<reference evidence="1 2" key="1">
    <citation type="journal article" date="2017" name="Genome Biol. Evol.">
        <title>Comparative Genomic Analysis Identifies a Campylobacter Clade Deficient in Selenium Metabolism.</title>
        <authorList>
            <person name="Miller W.G."/>
            <person name="Yee E."/>
            <person name="Lopes B.S."/>
            <person name="Chapman M.H."/>
            <person name="Huynh S."/>
            <person name="Bono J.L."/>
            <person name="Parker C.T."/>
            <person name="Strachan N.J.C."/>
            <person name="Forbes K.J."/>
        </authorList>
    </citation>
    <scope>NUCLEOTIDE SEQUENCE [LARGE SCALE GENOMIC DNA]</scope>
    <source>
        <strain evidence="1 2">RM9261</strain>
    </source>
</reference>
<sequence length="44" mass="5326">MTSARTLQRWRTTKPELYAIIEAGFKLYEMIESEDERTKDIKIY</sequence>
<protein>
    <submittedName>
        <fullName evidence="1">Uncharacterized protein</fullName>
    </submittedName>
</protein>
<evidence type="ECO:0000313" key="1">
    <source>
        <dbReference type="EMBL" id="WWC42168.1"/>
    </source>
</evidence>
<accession>A0ABZ2E8V9</accession>
<dbReference type="Proteomes" id="UP001318120">
    <property type="component" value="Chromosome"/>
</dbReference>
<gene>
    <name evidence="1" type="ORF">CVIC9261_02195</name>
</gene>
<evidence type="ECO:0000313" key="2">
    <source>
        <dbReference type="Proteomes" id="UP001318120"/>
    </source>
</evidence>
<name>A0ABZ2E8V9_9BACT</name>
<organism evidence="1 2">
    <name type="scientific">Campylobacter vicugnae</name>
    <dbReference type="NCBI Taxonomy" id="1660076"/>
    <lineage>
        <taxon>Bacteria</taxon>
        <taxon>Pseudomonadati</taxon>
        <taxon>Campylobacterota</taxon>
        <taxon>Epsilonproteobacteria</taxon>
        <taxon>Campylobacterales</taxon>
        <taxon>Campylobacteraceae</taxon>
        <taxon>Campylobacter</taxon>
    </lineage>
</organism>
<proteinExistence type="predicted"/>
<dbReference type="RefSeq" id="WP_257789270.1">
    <property type="nucleotide sequence ID" value="NZ_CP018793.1"/>
</dbReference>